<dbReference type="GO" id="GO:0046654">
    <property type="term" value="P:tetrahydrofolate biosynthetic process"/>
    <property type="evidence" value="ECO:0007669"/>
    <property type="project" value="UniProtKB-UniPathway"/>
</dbReference>
<organism evidence="11 12">
    <name type="scientific">Anoxybacillus thermarum</name>
    <dbReference type="NCBI Taxonomy" id="404937"/>
    <lineage>
        <taxon>Bacteria</taxon>
        <taxon>Bacillati</taxon>
        <taxon>Bacillota</taxon>
        <taxon>Bacilli</taxon>
        <taxon>Bacillales</taxon>
        <taxon>Anoxybacillaceae</taxon>
        <taxon>Anoxybacillus</taxon>
    </lineage>
</organism>
<evidence type="ECO:0000256" key="3">
    <source>
        <dbReference type="ARBA" id="ARBA00012856"/>
    </source>
</evidence>
<name>A0A0D0Q7X3_9BACL</name>
<evidence type="ECO:0000313" key="11">
    <source>
        <dbReference type="EMBL" id="KIQ94068.1"/>
    </source>
</evidence>
<gene>
    <name evidence="11" type="ORF">LH47_01860</name>
</gene>
<dbReference type="Proteomes" id="UP000032102">
    <property type="component" value="Unassembled WGS sequence"/>
</dbReference>
<dbReference type="GO" id="GO:0046655">
    <property type="term" value="P:folic acid metabolic process"/>
    <property type="evidence" value="ECO:0007669"/>
    <property type="project" value="TreeGrafter"/>
</dbReference>
<comment type="caution">
    <text evidence="11">The sequence shown here is derived from an EMBL/GenBank/DDBJ whole genome shotgun (WGS) entry which is preliminary data.</text>
</comment>
<dbReference type="GO" id="GO:0006730">
    <property type="term" value="P:one-carbon metabolic process"/>
    <property type="evidence" value="ECO:0007669"/>
    <property type="project" value="UniProtKB-KW"/>
</dbReference>
<keyword evidence="5 8" id="KW-0521">NADP</keyword>
<dbReference type="PATRIC" id="fig|404937.3.peg.1965"/>
<dbReference type="CDD" id="cd00209">
    <property type="entry name" value="DHFR"/>
    <property type="match status" value="1"/>
</dbReference>
<keyword evidence="4 8" id="KW-0554">One-carbon metabolism</keyword>
<dbReference type="InterPro" id="IPR017925">
    <property type="entry name" value="DHFR_CS"/>
</dbReference>
<evidence type="ECO:0000256" key="7">
    <source>
        <dbReference type="ARBA" id="ARBA00025067"/>
    </source>
</evidence>
<dbReference type="GO" id="GO:0005829">
    <property type="term" value="C:cytosol"/>
    <property type="evidence" value="ECO:0007669"/>
    <property type="project" value="TreeGrafter"/>
</dbReference>
<evidence type="ECO:0000256" key="2">
    <source>
        <dbReference type="ARBA" id="ARBA00009539"/>
    </source>
</evidence>
<dbReference type="EC" id="1.5.1.3" evidence="3 8"/>
<dbReference type="PANTHER" id="PTHR48069">
    <property type="entry name" value="DIHYDROFOLATE REDUCTASE"/>
    <property type="match status" value="1"/>
</dbReference>
<dbReference type="GO" id="GO:0046452">
    <property type="term" value="P:dihydrofolate metabolic process"/>
    <property type="evidence" value="ECO:0007669"/>
    <property type="project" value="TreeGrafter"/>
</dbReference>
<dbReference type="UniPathway" id="UPA00077">
    <property type="reaction ID" value="UER00158"/>
</dbReference>
<comment type="pathway">
    <text evidence="1 8">Cofactor biosynthesis; tetrahydrofolate biosynthesis; 5,6,7,8-tetrahydrofolate from 7,8-dihydrofolate: step 1/1.</text>
</comment>
<comment type="catalytic activity">
    <reaction evidence="8">
        <text>(6S)-5,6,7,8-tetrahydrofolate + NADP(+) = 7,8-dihydrofolate + NADPH + H(+)</text>
        <dbReference type="Rhea" id="RHEA:15009"/>
        <dbReference type="ChEBI" id="CHEBI:15378"/>
        <dbReference type="ChEBI" id="CHEBI:57451"/>
        <dbReference type="ChEBI" id="CHEBI:57453"/>
        <dbReference type="ChEBI" id="CHEBI:57783"/>
        <dbReference type="ChEBI" id="CHEBI:58349"/>
        <dbReference type="EC" id="1.5.1.3"/>
    </reaction>
</comment>
<evidence type="ECO:0000256" key="8">
    <source>
        <dbReference type="PIRNR" id="PIRNR000194"/>
    </source>
</evidence>
<dbReference type="SUPFAM" id="SSF53597">
    <property type="entry name" value="Dihydrofolate reductase-like"/>
    <property type="match status" value="1"/>
</dbReference>
<evidence type="ECO:0000256" key="4">
    <source>
        <dbReference type="ARBA" id="ARBA00022563"/>
    </source>
</evidence>
<dbReference type="PRINTS" id="PR00070">
    <property type="entry name" value="DHFR"/>
</dbReference>
<dbReference type="PROSITE" id="PS51330">
    <property type="entry name" value="DHFR_2"/>
    <property type="match status" value="1"/>
</dbReference>
<protein>
    <recommendedName>
        <fullName evidence="3 8">Dihydrofolate reductase</fullName>
        <ecNumber evidence="3 8">1.5.1.3</ecNumber>
    </recommendedName>
</protein>
<reference evidence="11 12" key="1">
    <citation type="submission" date="2015-01" db="EMBL/GenBank/DDBJ databases">
        <title>Draft genome of Anoxybacillus thermarum strain AF/04.</title>
        <authorList>
            <person name="Poli A."/>
            <person name="Nicolaus B."/>
            <person name="Chan K.-G."/>
            <person name="Kahar U.M."/>
            <person name="Yaakob A.S."/>
            <person name="Chan C.S."/>
            <person name="Goh K.M."/>
        </authorList>
    </citation>
    <scope>NUCLEOTIDE SEQUENCE [LARGE SCALE GENOMIC DNA]</scope>
    <source>
        <strain evidence="11 12">AF/04</strain>
    </source>
</reference>
<dbReference type="GO" id="GO:0070401">
    <property type="term" value="F:NADP+ binding"/>
    <property type="evidence" value="ECO:0007669"/>
    <property type="project" value="UniProtKB-ARBA"/>
</dbReference>
<evidence type="ECO:0000256" key="9">
    <source>
        <dbReference type="RuleBase" id="RU004474"/>
    </source>
</evidence>
<dbReference type="EMBL" id="JXTH01000035">
    <property type="protein sequence ID" value="KIQ94068.1"/>
    <property type="molecule type" value="Genomic_DNA"/>
</dbReference>
<sequence>MREVSQLISIIVAMDRNRVIGWNNTLPWHLPADLAYFKHVTMGHPIVMGRKTFESIGRPLPGRINIVLTRDNTFSADSNVQVIHSIDDIEQIEQQYGHVFVIGGAQVFEQAMPLADQLYVTHIDETFTGDTFFPPIDEKQWVLRTARQGVQDEKNRYPHTFCIYERTAR</sequence>
<evidence type="ECO:0000313" key="12">
    <source>
        <dbReference type="Proteomes" id="UP000032102"/>
    </source>
</evidence>
<dbReference type="Gene3D" id="3.40.430.10">
    <property type="entry name" value="Dihydrofolate Reductase, subunit A"/>
    <property type="match status" value="1"/>
</dbReference>
<accession>A0A0D0Q7X3</accession>
<comment type="similarity">
    <text evidence="2 8 9">Belongs to the dihydrofolate reductase family.</text>
</comment>
<dbReference type="InterPro" id="IPR024072">
    <property type="entry name" value="DHFR-like_dom_sf"/>
</dbReference>
<dbReference type="PIRSF" id="PIRSF000194">
    <property type="entry name" value="DHFR"/>
    <property type="match status" value="1"/>
</dbReference>
<dbReference type="PROSITE" id="PS00075">
    <property type="entry name" value="DHFR_1"/>
    <property type="match status" value="1"/>
</dbReference>
<dbReference type="Pfam" id="PF00186">
    <property type="entry name" value="DHFR_1"/>
    <property type="match status" value="1"/>
</dbReference>
<dbReference type="FunFam" id="3.40.430.10:FF:000001">
    <property type="entry name" value="Dihydrofolate reductase"/>
    <property type="match status" value="1"/>
</dbReference>
<evidence type="ECO:0000259" key="10">
    <source>
        <dbReference type="PROSITE" id="PS51330"/>
    </source>
</evidence>
<comment type="function">
    <text evidence="7 8">Key enzyme in folate metabolism. Catalyzes an essential reaction for de novo glycine and purine synthesis, and for DNA precursor synthesis.</text>
</comment>
<feature type="domain" description="DHFR" evidence="10">
    <location>
        <begin position="7"/>
        <end position="166"/>
    </location>
</feature>
<evidence type="ECO:0000256" key="6">
    <source>
        <dbReference type="ARBA" id="ARBA00023002"/>
    </source>
</evidence>
<dbReference type="AlphaFoldDB" id="A0A0D0Q7X3"/>
<dbReference type="InterPro" id="IPR012259">
    <property type="entry name" value="DHFR"/>
</dbReference>
<evidence type="ECO:0000256" key="5">
    <source>
        <dbReference type="ARBA" id="ARBA00022857"/>
    </source>
</evidence>
<evidence type="ECO:0000256" key="1">
    <source>
        <dbReference type="ARBA" id="ARBA00004903"/>
    </source>
</evidence>
<dbReference type="PANTHER" id="PTHR48069:SF3">
    <property type="entry name" value="DIHYDROFOLATE REDUCTASE"/>
    <property type="match status" value="1"/>
</dbReference>
<dbReference type="GO" id="GO:0004146">
    <property type="term" value="F:dihydrofolate reductase activity"/>
    <property type="evidence" value="ECO:0007669"/>
    <property type="project" value="UniProtKB-EC"/>
</dbReference>
<keyword evidence="12" id="KW-1185">Reference proteome</keyword>
<dbReference type="InterPro" id="IPR001796">
    <property type="entry name" value="DHFR_dom"/>
</dbReference>
<proteinExistence type="inferred from homology"/>
<keyword evidence="6 8" id="KW-0560">Oxidoreductase</keyword>